<gene>
    <name evidence="3" type="ORF">SAMN05444164_1306</name>
</gene>
<feature type="transmembrane region" description="Helical" evidence="1">
    <location>
        <begin position="230"/>
        <end position="251"/>
    </location>
</feature>
<evidence type="ECO:0000256" key="1">
    <source>
        <dbReference type="SAM" id="Phobius"/>
    </source>
</evidence>
<feature type="domain" description="CAAX prenyl protease 2/Lysostaphin resistance protein A-like" evidence="2">
    <location>
        <begin position="152"/>
        <end position="243"/>
    </location>
</feature>
<feature type="transmembrane region" description="Helical" evidence="1">
    <location>
        <begin position="154"/>
        <end position="172"/>
    </location>
</feature>
<sequence>MSNFENAGARTSASAPPLRTWDFWETTFVTLIAYGVYMLAGGLAATFVVGLQDGVAKMSPAQFQDFASQGRWFGPVIAIASPLTIAVLWIAIRKAGRGFAEYLALNWPSRGEVVRALVISAIIMGAETLSGLLIGSENGTPDSFLIVKGPGGLLALLIAVCIAVPIMEEFIFRGFTFRGWSESFLGPTGAIVLTSIAWAMIHTQYDWFGRFWIFVSGLALGHFRWRSNSTWLTAIAHSAMNIVAFLSTGPYT</sequence>
<keyword evidence="1" id="KW-0812">Transmembrane</keyword>
<accession>A0A1H4QPH5</accession>
<dbReference type="PANTHER" id="PTHR36435">
    <property type="entry name" value="SLR1288 PROTEIN"/>
    <property type="match status" value="1"/>
</dbReference>
<reference evidence="3 4" key="1">
    <citation type="submission" date="2016-10" db="EMBL/GenBank/DDBJ databases">
        <authorList>
            <person name="de Groot N.N."/>
        </authorList>
    </citation>
    <scope>NUCLEOTIDE SEQUENCE [LARGE SCALE GENOMIC DNA]</scope>
    <source>
        <strain evidence="3 4">MT12</strain>
    </source>
</reference>
<name>A0A1H4QPH5_9BRAD</name>
<evidence type="ECO:0000313" key="4">
    <source>
        <dbReference type="Proteomes" id="UP000198992"/>
    </source>
</evidence>
<feature type="transmembrane region" description="Helical" evidence="1">
    <location>
        <begin position="113"/>
        <end position="134"/>
    </location>
</feature>
<dbReference type="GO" id="GO:0004175">
    <property type="term" value="F:endopeptidase activity"/>
    <property type="evidence" value="ECO:0007669"/>
    <property type="project" value="UniProtKB-ARBA"/>
</dbReference>
<dbReference type="GO" id="GO:0080120">
    <property type="term" value="P:CAAX-box protein maturation"/>
    <property type="evidence" value="ECO:0007669"/>
    <property type="project" value="UniProtKB-ARBA"/>
</dbReference>
<evidence type="ECO:0000259" key="2">
    <source>
        <dbReference type="Pfam" id="PF02517"/>
    </source>
</evidence>
<organism evidence="3 4">
    <name type="scientific">Bradyrhizobium erythrophlei</name>
    <dbReference type="NCBI Taxonomy" id="1437360"/>
    <lineage>
        <taxon>Bacteria</taxon>
        <taxon>Pseudomonadati</taxon>
        <taxon>Pseudomonadota</taxon>
        <taxon>Alphaproteobacteria</taxon>
        <taxon>Hyphomicrobiales</taxon>
        <taxon>Nitrobacteraceae</taxon>
        <taxon>Bradyrhizobium</taxon>
    </lineage>
</organism>
<dbReference type="EMBL" id="FNTH01000001">
    <property type="protein sequence ID" value="SEC21540.1"/>
    <property type="molecule type" value="Genomic_DNA"/>
</dbReference>
<feature type="transmembrane region" description="Helical" evidence="1">
    <location>
        <begin position="184"/>
        <end position="201"/>
    </location>
</feature>
<proteinExistence type="predicted"/>
<protein>
    <recommendedName>
        <fullName evidence="2">CAAX prenyl protease 2/Lysostaphin resistance protein A-like domain-containing protein</fullName>
    </recommendedName>
</protein>
<dbReference type="RefSeq" id="WP_244549480.1">
    <property type="nucleotide sequence ID" value="NZ_FNTH01000001.1"/>
</dbReference>
<keyword evidence="1" id="KW-1133">Transmembrane helix</keyword>
<dbReference type="AlphaFoldDB" id="A0A1H4QPH5"/>
<keyword evidence="1" id="KW-0472">Membrane</keyword>
<dbReference type="InterPro" id="IPR003675">
    <property type="entry name" value="Rce1/LyrA-like_dom"/>
</dbReference>
<feature type="transmembrane region" description="Helical" evidence="1">
    <location>
        <begin position="28"/>
        <end position="52"/>
    </location>
</feature>
<dbReference type="Pfam" id="PF02517">
    <property type="entry name" value="Rce1-like"/>
    <property type="match status" value="1"/>
</dbReference>
<dbReference type="Proteomes" id="UP000198992">
    <property type="component" value="Unassembled WGS sequence"/>
</dbReference>
<evidence type="ECO:0000313" key="3">
    <source>
        <dbReference type="EMBL" id="SEC21540.1"/>
    </source>
</evidence>
<dbReference type="InterPro" id="IPR052710">
    <property type="entry name" value="CAAX_protease"/>
</dbReference>
<dbReference type="PANTHER" id="PTHR36435:SF1">
    <property type="entry name" value="CAAX AMINO TERMINAL PROTEASE FAMILY PROTEIN"/>
    <property type="match status" value="1"/>
</dbReference>
<feature type="transmembrane region" description="Helical" evidence="1">
    <location>
        <begin position="72"/>
        <end position="92"/>
    </location>
</feature>